<dbReference type="SUPFAM" id="SSF81296">
    <property type="entry name" value="E set domains"/>
    <property type="match status" value="1"/>
</dbReference>
<accession>A0A699X8L2</accession>
<feature type="domain" description="Glycoside hydrolase family 13 N-terminal" evidence="1">
    <location>
        <begin position="2"/>
        <end position="78"/>
    </location>
</feature>
<dbReference type="Gene3D" id="2.60.40.10">
    <property type="entry name" value="Immunoglobulins"/>
    <property type="match status" value="1"/>
</dbReference>
<dbReference type="InterPro" id="IPR014756">
    <property type="entry name" value="Ig_E-set"/>
</dbReference>
<dbReference type="InterPro" id="IPR004193">
    <property type="entry name" value="Glyco_hydro_13_N"/>
</dbReference>
<sequence length="89" mass="9209">GFGALPHAQGTTFRVWAPAATAVSVVGTFNNWDAQANPLQAEDGGNWAADLPGVKAGDGYKFALQTPAGELTRNDPYARAVTNSAGYSL</sequence>
<protein>
    <submittedName>
        <fullName evidence="2">Starch branching enzyme IIb</fullName>
    </submittedName>
</protein>
<dbReference type="InterPro" id="IPR013783">
    <property type="entry name" value="Ig-like_fold"/>
</dbReference>
<evidence type="ECO:0000313" key="2">
    <source>
        <dbReference type="EMBL" id="GFD56195.1"/>
    </source>
</evidence>
<proteinExistence type="predicted"/>
<organism evidence="2">
    <name type="scientific">Tanacetum cinerariifolium</name>
    <name type="common">Dalmatian daisy</name>
    <name type="synonym">Chrysanthemum cinerariifolium</name>
    <dbReference type="NCBI Taxonomy" id="118510"/>
    <lineage>
        <taxon>Eukaryota</taxon>
        <taxon>Viridiplantae</taxon>
        <taxon>Streptophyta</taxon>
        <taxon>Embryophyta</taxon>
        <taxon>Tracheophyta</taxon>
        <taxon>Spermatophyta</taxon>
        <taxon>Magnoliopsida</taxon>
        <taxon>eudicotyledons</taxon>
        <taxon>Gunneridae</taxon>
        <taxon>Pentapetalae</taxon>
        <taxon>asterids</taxon>
        <taxon>campanulids</taxon>
        <taxon>Asterales</taxon>
        <taxon>Asteraceae</taxon>
        <taxon>Asteroideae</taxon>
        <taxon>Anthemideae</taxon>
        <taxon>Anthemidinae</taxon>
        <taxon>Tanacetum</taxon>
    </lineage>
</organism>
<name>A0A699X8L2_TANCI</name>
<dbReference type="Pfam" id="PF02922">
    <property type="entry name" value="CBM_48"/>
    <property type="match status" value="1"/>
</dbReference>
<dbReference type="PANTHER" id="PTHR43651">
    <property type="entry name" value="1,4-ALPHA-GLUCAN-BRANCHING ENZYME"/>
    <property type="match status" value="1"/>
</dbReference>
<dbReference type="EMBL" id="BKCJ011826479">
    <property type="protein sequence ID" value="GFD56195.1"/>
    <property type="molecule type" value="Genomic_DNA"/>
</dbReference>
<evidence type="ECO:0000259" key="1">
    <source>
        <dbReference type="Pfam" id="PF02922"/>
    </source>
</evidence>
<dbReference type="CDD" id="cd02855">
    <property type="entry name" value="E_set_GBE_prok_N"/>
    <property type="match status" value="1"/>
</dbReference>
<reference evidence="2" key="1">
    <citation type="journal article" date="2019" name="Sci. Rep.">
        <title>Draft genome of Tanacetum cinerariifolium, the natural source of mosquito coil.</title>
        <authorList>
            <person name="Yamashiro T."/>
            <person name="Shiraishi A."/>
            <person name="Satake H."/>
            <person name="Nakayama K."/>
        </authorList>
    </citation>
    <scope>NUCLEOTIDE SEQUENCE</scope>
</reference>
<gene>
    <name evidence="2" type="ORF">Tci_928164</name>
</gene>
<dbReference type="AlphaFoldDB" id="A0A699X8L2"/>
<feature type="non-terminal residue" evidence="2">
    <location>
        <position position="1"/>
    </location>
</feature>
<dbReference type="InterPro" id="IPR044143">
    <property type="entry name" value="GlgB_N_E_set_prok"/>
</dbReference>
<dbReference type="GO" id="GO:0005975">
    <property type="term" value="P:carbohydrate metabolic process"/>
    <property type="evidence" value="ECO:0007669"/>
    <property type="project" value="InterPro"/>
</dbReference>
<dbReference type="GO" id="GO:0004553">
    <property type="term" value="F:hydrolase activity, hydrolyzing O-glycosyl compounds"/>
    <property type="evidence" value="ECO:0007669"/>
    <property type="project" value="InterPro"/>
</dbReference>
<feature type="non-terminal residue" evidence="2">
    <location>
        <position position="89"/>
    </location>
</feature>
<comment type="caution">
    <text evidence="2">The sequence shown here is derived from an EMBL/GenBank/DDBJ whole genome shotgun (WGS) entry which is preliminary data.</text>
</comment>